<organism evidence="8 9">
    <name type="scientific">Trichoderma asperellum (strain ATCC 204424 / CBS 433.97 / NBRC 101777)</name>
    <dbReference type="NCBI Taxonomy" id="1042311"/>
    <lineage>
        <taxon>Eukaryota</taxon>
        <taxon>Fungi</taxon>
        <taxon>Dikarya</taxon>
        <taxon>Ascomycota</taxon>
        <taxon>Pezizomycotina</taxon>
        <taxon>Sordariomycetes</taxon>
        <taxon>Hypocreomycetidae</taxon>
        <taxon>Hypocreales</taxon>
        <taxon>Hypocreaceae</taxon>
        <taxon>Trichoderma</taxon>
    </lineage>
</organism>
<keyword evidence="4 6" id="KW-0472">Membrane</keyword>
<dbReference type="Pfam" id="PF20684">
    <property type="entry name" value="Fung_rhodopsin"/>
    <property type="match status" value="1"/>
</dbReference>
<feature type="transmembrane region" description="Helical" evidence="6">
    <location>
        <begin position="95"/>
        <end position="117"/>
    </location>
</feature>
<dbReference type="PANTHER" id="PTHR33048:SF96">
    <property type="entry name" value="INTEGRAL MEMBRANE PROTEIN"/>
    <property type="match status" value="1"/>
</dbReference>
<feature type="transmembrane region" description="Helical" evidence="6">
    <location>
        <begin position="171"/>
        <end position="199"/>
    </location>
</feature>
<dbReference type="EMBL" id="KZ679271">
    <property type="protein sequence ID" value="PTB36116.1"/>
    <property type="molecule type" value="Genomic_DNA"/>
</dbReference>
<evidence type="ECO:0000256" key="1">
    <source>
        <dbReference type="ARBA" id="ARBA00004141"/>
    </source>
</evidence>
<dbReference type="AlphaFoldDB" id="A0A2T3YUE0"/>
<evidence type="ECO:0000313" key="9">
    <source>
        <dbReference type="Proteomes" id="UP000240493"/>
    </source>
</evidence>
<accession>A0A2T3YUE0</accession>
<dbReference type="InterPro" id="IPR049326">
    <property type="entry name" value="Rhodopsin_dom_fungi"/>
</dbReference>
<gene>
    <name evidence="8" type="ORF">M441DRAFT_449596</name>
</gene>
<dbReference type="Proteomes" id="UP000240493">
    <property type="component" value="Unassembled WGS sequence"/>
</dbReference>
<proteinExistence type="inferred from homology"/>
<feature type="transmembrane region" description="Helical" evidence="6">
    <location>
        <begin position="211"/>
        <end position="233"/>
    </location>
</feature>
<comment type="subcellular location">
    <subcellularLocation>
        <location evidence="1">Membrane</location>
        <topology evidence="1">Multi-pass membrane protein</topology>
    </subcellularLocation>
</comment>
<keyword evidence="2 6" id="KW-0812">Transmembrane</keyword>
<evidence type="ECO:0000256" key="3">
    <source>
        <dbReference type="ARBA" id="ARBA00022989"/>
    </source>
</evidence>
<evidence type="ECO:0000313" key="8">
    <source>
        <dbReference type="EMBL" id="PTB36116.1"/>
    </source>
</evidence>
<keyword evidence="3 6" id="KW-1133">Transmembrane helix</keyword>
<feature type="transmembrane region" description="Helical" evidence="6">
    <location>
        <begin position="129"/>
        <end position="151"/>
    </location>
</feature>
<protein>
    <recommendedName>
        <fullName evidence="7">Rhodopsin domain-containing protein</fullName>
    </recommendedName>
</protein>
<sequence length="373" mass="42092">MTENTTAIAHDHDNRGPQLLGVNIAFGIVSVITVVLRIYTRVFTVKALGPDDWFMAVATVVWIAYCVSSSTGVYYGTGQHMYNLELENMEKALYYWWLCYLLYSVIVINIKASFAWFLLRIITNQVHKWIIYAATLFSVIPRIAFFFVALFQCQPVSYFWDRSQPGKCIPINIIVSLVYFDSVMTIITDFTFTILPAFIIWSLKMKTRVKALLVFLIAMGCIASAAVCVRLAYTHTLKNPDFLWATTDVAIWSTIEMGLAISAASLATLRPLLNQISWKLGFGSEQKSSPSRLYKLPSNHKTNGGSHLDRNVYILSEFSQGRSLTKKGSEDWELGTHTAAYAEPSKNLSTESTKEINFDNESQEYLHKGMSAI</sequence>
<evidence type="ECO:0000256" key="4">
    <source>
        <dbReference type="ARBA" id="ARBA00023136"/>
    </source>
</evidence>
<evidence type="ECO:0000256" key="2">
    <source>
        <dbReference type="ARBA" id="ARBA00022692"/>
    </source>
</evidence>
<dbReference type="InterPro" id="IPR052337">
    <property type="entry name" value="SAT4-like"/>
</dbReference>
<dbReference type="GO" id="GO:0016020">
    <property type="term" value="C:membrane"/>
    <property type="evidence" value="ECO:0007669"/>
    <property type="project" value="UniProtKB-SubCell"/>
</dbReference>
<evidence type="ECO:0000256" key="6">
    <source>
        <dbReference type="SAM" id="Phobius"/>
    </source>
</evidence>
<dbReference type="OrthoDB" id="3936451at2759"/>
<feature type="transmembrane region" description="Helical" evidence="6">
    <location>
        <begin position="20"/>
        <end position="40"/>
    </location>
</feature>
<reference evidence="8 9" key="1">
    <citation type="submission" date="2016-07" db="EMBL/GenBank/DDBJ databases">
        <title>Multiple horizontal gene transfer events from other fungi enriched the ability of initially mycotrophic Trichoderma (Ascomycota) to feed on dead plant biomass.</title>
        <authorList>
            <consortium name="DOE Joint Genome Institute"/>
            <person name="Aerts A."/>
            <person name="Atanasova L."/>
            <person name="Chenthamara K."/>
            <person name="Zhang J."/>
            <person name="Grujic M."/>
            <person name="Henrissat B."/>
            <person name="Kuo A."/>
            <person name="Salamov A."/>
            <person name="Lipzen A."/>
            <person name="Labutti K."/>
            <person name="Barry K."/>
            <person name="Miao Y."/>
            <person name="Rahimi M.J."/>
            <person name="Shen Q."/>
            <person name="Grigoriev I.V."/>
            <person name="Kubicek C.P."/>
            <person name="Druzhinina I.S."/>
        </authorList>
    </citation>
    <scope>NUCLEOTIDE SEQUENCE [LARGE SCALE GENOMIC DNA]</scope>
    <source>
        <strain evidence="8 9">CBS 433.97</strain>
    </source>
</reference>
<feature type="transmembrane region" description="Helical" evidence="6">
    <location>
        <begin position="52"/>
        <end position="75"/>
    </location>
</feature>
<evidence type="ECO:0000256" key="5">
    <source>
        <dbReference type="ARBA" id="ARBA00038359"/>
    </source>
</evidence>
<name>A0A2T3YUE0_TRIA4</name>
<keyword evidence="9" id="KW-1185">Reference proteome</keyword>
<feature type="domain" description="Rhodopsin" evidence="7">
    <location>
        <begin position="36"/>
        <end position="274"/>
    </location>
</feature>
<dbReference type="PANTHER" id="PTHR33048">
    <property type="entry name" value="PTH11-LIKE INTEGRAL MEMBRANE PROTEIN (AFU_ORTHOLOGUE AFUA_5G11245)"/>
    <property type="match status" value="1"/>
</dbReference>
<comment type="similarity">
    <text evidence="5">Belongs to the SAT4 family.</text>
</comment>
<evidence type="ECO:0000259" key="7">
    <source>
        <dbReference type="Pfam" id="PF20684"/>
    </source>
</evidence>